<keyword evidence="5 10" id="KW-0547">Nucleotide-binding</keyword>
<dbReference type="InterPro" id="IPR050839">
    <property type="entry name" value="Rho-assoc_Ser/Thr_Kinase"/>
</dbReference>
<dbReference type="GeneID" id="94842862"/>
<feature type="binding site" evidence="10">
    <location>
        <position position="77"/>
    </location>
    <ligand>
        <name>ATP</name>
        <dbReference type="ChEBI" id="CHEBI:30616"/>
    </ligand>
</feature>
<keyword evidence="6 14" id="KW-0418">Kinase</keyword>
<evidence type="ECO:0000256" key="11">
    <source>
        <dbReference type="RuleBase" id="RU000304"/>
    </source>
</evidence>
<dbReference type="GO" id="GO:0004674">
    <property type="term" value="F:protein serine/threonine kinase activity"/>
    <property type="evidence" value="ECO:0007669"/>
    <property type="project" value="UniProtKB-KW"/>
</dbReference>
<evidence type="ECO:0000313" key="14">
    <source>
        <dbReference type="EMBL" id="OHT01397.1"/>
    </source>
</evidence>
<evidence type="ECO:0000256" key="1">
    <source>
        <dbReference type="ARBA" id="ARBA00012513"/>
    </source>
</evidence>
<dbReference type="GO" id="GO:0005524">
    <property type="term" value="F:ATP binding"/>
    <property type="evidence" value="ECO:0007669"/>
    <property type="project" value="UniProtKB-UniRule"/>
</dbReference>
<dbReference type="Gene3D" id="1.10.510.10">
    <property type="entry name" value="Transferase(Phosphotransferase) domain 1"/>
    <property type="match status" value="1"/>
</dbReference>
<dbReference type="PANTHER" id="PTHR22988:SF76">
    <property type="entry name" value="CHROMOSOME UNDETERMINED SCAFFOLD_135, WHOLE GENOME SHOTGUN SEQUENCE"/>
    <property type="match status" value="1"/>
</dbReference>
<comment type="catalytic activity">
    <reaction evidence="9">
        <text>L-seryl-[protein] + ATP = O-phospho-L-seryl-[protein] + ADP + H(+)</text>
        <dbReference type="Rhea" id="RHEA:17989"/>
        <dbReference type="Rhea" id="RHEA-COMP:9863"/>
        <dbReference type="Rhea" id="RHEA-COMP:11604"/>
        <dbReference type="ChEBI" id="CHEBI:15378"/>
        <dbReference type="ChEBI" id="CHEBI:29999"/>
        <dbReference type="ChEBI" id="CHEBI:30616"/>
        <dbReference type="ChEBI" id="CHEBI:83421"/>
        <dbReference type="ChEBI" id="CHEBI:456216"/>
        <dbReference type="EC" id="2.7.11.1"/>
    </reaction>
</comment>
<dbReference type="EC" id="2.7.11.1" evidence="1"/>
<protein>
    <recommendedName>
        <fullName evidence="1">non-specific serine/threonine protein kinase</fullName>
        <ecNumber evidence="1">2.7.11.1</ecNumber>
    </recommendedName>
</protein>
<evidence type="ECO:0000256" key="2">
    <source>
        <dbReference type="ARBA" id="ARBA00022527"/>
    </source>
</evidence>
<proteinExistence type="inferred from homology"/>
<dbReference type="PROSITE" id="PS00108">
    <property type="entry name" value="PROTEIN_KINASE_ST"/>
    <property type="match status" value="1"/>
</dbReference>
<dbReference type="InterPro" id="IPR000961">
    <property type="entry name" value="AGC-kinase_C"/>
</dbReference>
<evidence type="ECO:0000313" key="15">
    <source>
        <dbReference type="Proteomes" id="UP000179807"/>
    </source>
</evidence>
<evidence type="ECO:0000256" key="5">
    <source>
        <dbReference type="ARBA" id="ARBA00022741"/>
    </source>
</evidence>
<evidence type="ECO:0000256" key="8">
    <source>
        <dbReference type="ARBA" id="ARBA00047899"/>
    </source>
</evidence>
<evidence type="ECO:0000259" key="12">
    <source>
        <dbReference type="PROSITE" id="PS50011"/>
    </source>
</evidence>
<dbReference type="AlphaFoldDB" id="A0A1J4JVT8"/>
<dbReference type="OrthoDB" id="3638488at2759"/>
<dbReference type="GO" id="GO:0007010">
    <property type="term" value="P:cytoskeleton organization"/>
    <property type="evidence" value="ECO:0007669"/>
    <property type="project" value="UniProtKB-ARBA"/>
</dbReference>
<dbReference type="SUPFAM" id="SSF56112">
    <property type="entry name" value="Protein kinase-like (PK-like)"/>
    <property type="match status" value="1"/>
</dbReference>
<evidence type="ECO:0000256" key="6">
    <source>
        <dbReference type="ARBA" id="ARBA00022777"/>
    </source>
</evidence>
<dbReference type="PROSITE" id="PS00107">
    <property type="entry name" value="PROTEIN_KINASE_ATP"/>
    <property type="match status" value="1"/>
</dbReference>
<dbReference type="VEuPathDB" id="TrichDB:TRFO_31835"/>
<dbReference type="RefSeq" id="XP_068354533.1">
    <property type="nucleotide sequence ID" value="XM_068508158.1"/>
</dbReference>
<dbReference type="PANTHER" id="PTHR22988">
    <property type="entry name" value="MYOTONIC DYSTROPHY S/T KINASE-RELATED"/>
    <property type="match status" value="1"/>
</dbReference>
<dbReference type="InterPro" id="IPR011009">
    <property type="entry name" value="Kinase-like_dom_sf"/>
</dbReference>
<dbReference type="Proteomes" id="UP000179807">
    <property type="component" value="Unassembled WGS sequence"/>
</dbReference>
<keyword evidence="15" id="KW-1185">Reference proteome</keyword>
<evidence type="ECO:0000256" key="3">
    <source>
        <dbReference type="ARBA" id="ARBA00022553"/>
    </source>
</evidence>
<dbReference type="PROSITE" id="PS50011">
    <property type="entry name" value="PROTEIN_KINASE_DOM"/>
    <property type="match status" value="1"/>
</dbReference>
<sequence length="413" mass="47614">MNRHNALQERLSTGEFTEEQKKNLENLFNQEEARTLKRMRTRSKVDQYERLKLIGRGGYGEVWLVYDHTSSEICALKILNKAKIIMDDQVANVRAERNLLAMSDKKESSQWIVDLKASFQDDQFLYLVMEFVPGGDMLTLLIKFNTFPLKIATFYTAEIIAAVNSVHNLGFIHRDIKPDNILIAQNGHIKLTDFGCSKKYTKQESQLTKLLDQLHDMIMEDSDIYQRRNHNNNTVNHKRQNAVSIDYAAPEILAGKRPTKATDYWSVGVILYEMLYGYPPFASNSTHDTYIRILHWPQNLKFYPKKNVSRDAIDLMQNLICYEDKRFTYEQIIAHPFFQGFNFDNPTSVSPPLIPSLQSPVDTSHFENIMPEANGSCDFNTENELTQFAFLGFTYNKKPCSKVLSDLGVFTSA</sequence>
<dbReference type="InterPro" id="IPR008271">
    <property type="entry name" value="Ser/Thr_kinase_AS"/>
</dbReference>
<dbReference type="Pfam" id="PF00069">
    <property type="entry name" value="Pkinase"/>
    <property type="match status" value="1"/>
</dbReference>
<evidence type="ECO:0000259" key="13">
    <source>
        <dbReference type="PROSITE" id="PS51285"/>
    </source>
</evidence>
<accession>A0A1J4JVT8</accession>
<dbReference type="PROSITE" id="PS51285">
    <property type="entry name" value="AGC_KINASE_CTER"/>
    <property type="match status" value="1"/>
</dbReference>
<dbReference type="SMART" id="SM00220">
    <property type="entry name" value="S_TKc"/>
    <property type="match status" value="1"/>
</dbReference>
<dbReference type="EMBL" id="MLAK01000914">
    <property type="protein sequence ID" value="OHT01397.1"/>
    <property type="molecule type" value="Genomic_DNA"/>
</dbReference>
<keyword evidence="2 11" id="KW-0723">Serine/threonine-protein kinase</keyword>
<evidence type="ECO:0000256" key="10">
    <source>
        <dbReference type="PROSITE-ProRule" id="PRU10141"/>
    </source>
</evidence>
<keyword evidence="7 10" id="KW-0067">ATP-binding</keyword>
<feature type="domain" description="Protein kinase" evidence="12">
    <location>
        <begin position="48"/>
        <end position="338"/>
    </location>
</feature>
<name>A0A1J4JVT8_9EUKA</name>
<organism evidence="14 15">
    <name type="scientific">Tritrichomonas foetus</name>
    <dbReference type="NCBI Taxonomy" id="1144522"/>
    <lineage>
        <taxon>Eukaryota</taxon>
        <taxon>Metamonada</taxon>
        <taxon>Parabasalia</taxon>
        <taxon>Tritrichomonadida</taxon>
        <taxon>Tritrichomonadidae</taxon>
        <taxon>Tritrichomonas</taxon>
    </lineage>
</organism>
<evidence type="ECO:0000256" key="7">
    <source>
        <dbReference type="ARBA" id="ARBA00022840"/>
    </source>
</evidence>
<comment type="caution">
    <text evidence="14">The sequence shown here is derived from an EMBL/GenBank/DDBJ whole genome shotgun (WGS) entry which is preliminary data.</text>
</comment>
<evidence type="ECO:0000256" key="9">
    <source>
        <dbReference type="ARBA" id="ARBA00048679"/>
    </source>
</evidence>
<evidence type="ECO:0000256" key="4">
    <source>
        <dbReference type="ARBA" id="ARBA00022679"/>
    </source>
</evidence>
<gene>
    <name evidence="14" type="primary">CBK1</name>
    <name evidence="14" type="ORF">TRFO_31835</name>
</gene>
<dbReference type="FunFam" id="1.10.510.10:FF:000024">
    <property type="entry name" value="Probable serine/threonine-protein kinase cot-1"/>
    <property type="match status" value="1"/>
</dbReference>
<dbReference type="InterPro" id="IPR000719">
    <property type="entry name" value="Prot_kinase_dom"/>
</dbReference>
<keyword evidence="4" id="KW-0808">Transferase</keyword>
<comment type="catalytic activity">
    <reaction evidence="8">
        <text>L-threonyl-[protein] + ATP = O-phospho-L-threonyl-[protein] + ADP + H(+)</text>
        <dbReference type="Rhea" id="RHEA:46608"/>
        <dbReference type="Rhea" id="RHEA-COMP:11060"/>
        <dbReference type="Rhea" id="RHEA-COMP:11605"/>
        <dbReference type="ChEBI" id="CHEBI:15378"/>
        <dbReference type="ChEBI" id="CHEBI:30013"/>
        <dbReference type="ChEBI" id="CHEBI:30616"/>
        <dbReference type="ChEBI" id="CHEBI:61977"/>
        <dbReference type="ChEBI" id="CHEBI:456216"/>
        <dbReference type="EC" id="2.7.11.1"/>
    </reaction>
</comment>
<keyword evidence="3" id="KW-0597">Phosphoprotein</keyword>
<comment type="similarity">
    <text evidence="11">Belongs to the protein kinase superfamily.</text>
</comment>
<reference evidence="14" key="1">
    <citation type="submission" date="2016-10" db="EMBL/GenBank/DDBJ databases">
        <authorList>
            <person name="Benchimol M."/>
            <person name="Almeida L.G."/>
            <person name="Vasconcelos A.T."/>
            <person name="Perreira-Neves A."/>
            <person name="Rosa I.A."/>
            <person name="Tasca T."/>
            <person name="Bogo M.R."/>
            <person name="de Souza W."/>
        </authorList>
    </citation>
    <scope>NUCLEOTIDE SEQUENCE [LARGE SCALE GENOMIC DNA]</scope>
    <source>
        <strain evidence="14">K</strain>
    </source>
</reference>
<feature type="domain" description="AGC-kinase C-terminal" evidence="13">
    <location>
        <begin position="339"/>
        <end position="405"/>
    </location>
</feature>
<dbReference type="InterPro" id="IPR017441">
    <property type="entry name" value="Protein_kinase_ATP_BS"/>
</dbReference>
<dbReference type="Gene3D" id="3.30.200.20">
    <property type="entry name" value="Phosphorylase Kinase, domain 1"/>
    <property type="match status" value="1"/>
</dbReference>